<dbReference type="HAMAP" id="MF_03130">
    <property type="entry name" value="mec17"/>
    <property type="match status" value="1"/>
</dbReference>
<dbReference type="PROSITE" id="PS51730">
    <property type="entry name" value="GNAT_ATAT"/>
    <property type="match status" value="1"/>
</dbReference>
<evidence type="ECO:0000259" key="6">
    <source>
        <dbReference type="PROSITE" id="PS51730"/>
    </source>
</evidence>
<accession>A0AAD1X6D9</accession>
<dbReference type="InterPro" id="IPR038746">
    <property type="entry name" value="Atat"/>
</dbReference>
<feature type="compositionally biased region" description="Basic and acidic residues" evidence="5">
    <location>
        <begin position="284"/>
        <end position="304"/>
    </location>
</feature>
<evidence type="ECO:0000256" key="4">
    <source>
        <dbReference type="SAM" id="Coils"/>
    </source>
</evidence>
<dbReference type="GO" id="GO:0070507">
    <property type="term" value="P:regulation of microtubule cytoskeleton organization"/>
    <property type="evidence" value="ECO:0007669"/>
    <property type="project" value="UniProtKB-UniRule"/>
</dbReference>
<keyword evidence="8" id="KW-1185">Reference proteome</keyword>
<gene>
    <name evidence="7" type="ORF">ECRASSUSDP1_LOCUS6178</name>
</gene>
<evidence type="ECO:0000313" key="8">
    <source>
        <dbReference type="Proteomes" id="UP001295684"/>
    </source>
</evidence>
<feature type="region of interest" description="Disordered" evidence="5">
    <location>
        <begin position="252"/>
        <end position="401"/>
    </location>
</feature>
<dbReference type="Pfam" id="PF05301">
    <property type="entry name" value="Acetyltransf_16"/>
    <property type="match status" value="1"/>
</dbReference>
<name>A0AAD1X6D9_EUPCR</name>
<feature type="compositionally biased region" description="Basic and acidic residues" evidence="5">
    <location>
        <begin position="369"/>
        <end position="383"/>
    </location>
</feature>
<feature type="compositionally biased region" description="Basic and acidic residues" evidence="5">
    <location>
        <begin position="313"/>
        <end position="324"/>
    </location>
</feature>
<feature type="site" description="Crucial for catalytic activity" evidence="3">
    <location>
        <position position="62"/>
    </location>
</feature>
<comment type="caution">
    <text evidence="3">Lacks conserved residue(s) required for the propagation of feature annotation.</text>
</comment>
<keyword evidence="4" id="KW-0175">Coiled coil</keyword>
<keyword evidence="2 3" id="KW-0012">Acyltransferase</keyword>
<comment type="function">
    <text evidence="3">Specifically acetylates 'Lys-40' in alpha-tubulin on the lumenal side of microtubules. Promotes microtubule destabilization and accelerates microtubule dynamics; this activity may be independent of acetylation activity. Acetylates alpha-tubulin with a slow enzymatic rate, due to a catalytic site that is not optimized for acetyl transfer. Enters the microtubule through each end and diffuses quickly throughout the lumen of microtubules. Acetylates only long/old microtubules because of its slow acetylation rate since it does not have time to act on dynamically unstable microtubules before the enzyme is released.</text>
</comment>
<dbReference type="CDD" id="cd04301">
    <property type="entry name" value="NAT_SF"/>
    <property type="match status" value="1"/>
</dbReference>
<sequence>MDFDFNLTDVLNANPDGIVILDGTRSLRKGPQHYSAGMKVDPHQKLVNEVVDLAGEKSAEAQKLLTAVTNSIRFFNSEDRLYLVVDQFTCIGLLKVGYKKLFVRDEIGNMKEIEPLCVLDFYVHENYQREGYGKYLFEFMLDNQNIEPNKIAYDRPSVMFLRFLKKHYGLINYVPQSNNFVVFSNYFVNDKTYKTYIKDPVQLRSGAVHPKSTALKKQAENYEEPLCRYEMPQSSTNSLPSYKEVIKLGQDSTNAKFDPTKAPLHPTGTGFEDQKENNAQNLSEKYDPSKKPNEGSRDSKKVKFSESPQYYEARSKEEYDRKAEIPSSGRPTYNNYDGYQAPAGRNYTDPEIEKNQFEKKFNRTSSNFETKETVEEVFAHPESEGPLTGTGEPTKEKIPVEYDIKKTEQRIKDTEAELLKCQERINKIQLQSEKLSKTSEGFNKSNKFMKQEKHIDSTEKDVTKPDPNSSGYNKRFGYATVYDNKFKSIAKDSKVLEKELTKTGSKLLAQNPNMNTYQHQEMLRSTPFGANTSGSSAYSKMTSSSAYGNFFSKRKF</sequence>
<dbReference type="EC" id="2.3.1.108" evidence="3"/>
<feature type="domain" description="N-acetyltransferase" evidence="6">
    <location>
        <begin position="1"/>
        <end position="187"/>
    </location>
</feature>
<dbReference type="InterPro" id="IPR007965">
    <property type="entry name" value="GNAT_ATAT"/>
</dbReference>
<organism evidence="7 8">
    <name type="scientific">Euplotes crassus</name>
    <dbReference type="NCBI Taxonomy" id="5936"/>
    <lineage>
        <taxon>Eukaryota</taxon>
        <taxon>Sar</taxon>
        <taxon>Alveolata</taxon>
        <taxon>Ciliophora</taxon>
        <taxon>Intramacronucleata</taxon>
        <taxon>Spirotrichea</taxon>
        <taxon>Hypotrichia</taxon>
        <taxon>Euplotida</taxon>
        <taxon>Euplotidae</taxon>
        <taxon>Moneuplotes</taxon>
    </lineage>
</organism>
<evidence type="ECO:0000256" key="1">
    <source>
        <dbReference type="ARBA" id="ARBA00022679"/>
    </source>
</evidence>
<comment type="similarity">
    <text evidence="3">Belongs to the acetyltransferase ATAT1 family.</text>
</comment>
<dbReference type="GO" id="GO:0005874">
    <property type="term" value="C:microtubule"/>
    <property type="evidence" value="ECO:0007669"/>
    <property type="project" value="InterPro"/>
</dbReference>
<dbReference type="PANTHER" id="PTHR12327:SF0">
    <property type="entry name" value="ALPHA-TUBULIN N-ACETYLTRANSFERASE 1"/>
    <property type="match status" value="1"/>
</dbReference>
<dbReference type="PANTHER" id="PTHR12327">
    <property type="entry name" value="ALPHA-TUBULIN N-ACETYLTRANSFERASE 1"/>
    <property type="match status" value="1"/>
</dbReference>
<feature type="compositionally biased region" description="Basic and acidic residues" evidence="5">
    <location>
        <begin position="351"/>
        <end position="361"/>
    </location>
</feature>
<comment type="caution">
    <text evidence="7">The sequence shown here is derived from an EMBL/GenBank/DDBJ whole genome shotgun (WGS) entry which is preliminary data.</text>
</comment>
<dbReference type="EMBL" id="CAMPGE010005981">
    <property type="protein sequence ID" value="CAI2364828.1"/>
    <property type="molecule type" value="Genomic_DNA"/>
</dbReference>
<dbReference type="GO" id="GO:0019799">
    <property type="term" value="F:tubulin N-acetyltransferase activity"/>
    <property type="evidence" value="ECO:0007669"/>
    <property type="project" value="UniProtKB-UniRule"/>
</dbReference>
<dbReference type="Gene3D" id="3.40.630.30">
    <property type="match status" value="1"/>
</dbReference>
<comment type="catalytic activity">
    <reaction evidence="3">
        <text>L-lysyl-[alpha-tubulin] + acetyl-CoA = N(6)-acetyl-L-lysyl-[alpha-tubulin] + CoA + H(+)</text>
        <dbReference type="Rhea" id="RHEA:15277"/>
        <dbReference type="Rhea" id="RHEA-COMP:11278"/>
        <dbReference type="Rhea" id="RHEA-COMP:11279"/>
        <dbReference type="ChEBI" id="CHEBI:15378"/>
        <dbReference type="ChEBI" id="CHEBI:29969"/>
        <dbReference type="ChEBI" id="CHEBI:57287"/>
        <dbReference type="ChEBI" id="CHEBI:57288"/>
        <dbReference type="ChEBI" id="CHEBI:61930"/>
        <dbReference type="EC" id="2.3.1.108"/>
    </reaction>
</comment>
<evidence type="ECO:0000256" key="3">
    <source>
        <dbReference type="HAMAP-Rule" id="MF_03130"/>
    </source>
</evidence>
<protein>
    <recommendedName>
        <fullName evidence="3">Alpha-tubulin N-acetyltransferase</fullName>
        <shortName evidence="3">Alpha-TAT</shortName>
        <shortName evidence="3">TAT</shortName>
        <ecNumber evidence="3">2.3.1.108</ecNumber>
    </recommendedName>
    <alternativeName>
        <fullName evidence="3">Acetyltransferase mec-17 homolog</fullName>
    </alternativeName>
</protein>
<dbReference type="AlphaFoldDB" id="A0AAD1X6D9"/>
<evidence type="ECO:0000256" key="2">
    <source>
        <dbReference type="ARBA" id="ARBA00023315"/>
    </source>
</evidence>
<evidence type="ECO:0000256" key="5">
    <source>
        <dbReference type="SAM" id="MobiDB-lite"/>
    </source>
</evidence>
<reference evidence="7" key="1">
    <citation type="submission" date="2023-07" db="EMBL/GenBank/DDBJ databases">
        <authorList>
            <consortium name="AG Swart"/>
            <person name="Singh M."/>
            <person name="Singh A."/>
            <person name="Seah K."/>
            <person name="Emmerich C."/>
        </authorList>
    </citation>
    <scope>NUCLEOTIDE SEQUENCE</scope>
    <source>
        <strain evidence="7">DP1</strain>
    </source>
</reference>
<proteinExistence type="inferred from homology"/>
<keyword evidence="1 3" id="KW-0808">Transferase</keyword>
<evidence type="ECO:0000313" key="7">
    <source>
        <dbReference type="EMBL" id="CAI2364828.1"/>
    </source>
</evidence>
<feature type="binding site" evidence="3">
    <location>
        <begin position="121"/>
        <end position="134"/>
    </location>
    <ligand>
        <name>acetyl-CoA</name>
        <dbReference type="ChEBI" id="CHEBI:57288"/>
    </ligand>
</feature>
<feature type="coiled-coil region" evidence="4">
    <location>
        <begin position="404"/>
        <end position="431"/>
    </location>
</feature>
<dbReference type="Proteomes" id="UP001295684">
    <property type="component" value="Unassembled WGS sequence"/>
</dbReference>